<comment type="caution">
    <text evidence="2">The sequence shown here is derived from an EMBL/GenBank/DDBJ whole genome shotgun (WGS) entry which is preliminary data.</text>
</comment>
<accession>A0AA88PY97</accession>
<protein>
    <submittedName>
        <fullName evidence="2">Uncharacterized protein</fullName>
    </submittedName>
</protein>
<feature type="region of interest" description="Disordered" evidence="1">
    <location>
        <begin position="1"/>
        <end position="41"/>
    </location>
</feature>
<evidence type="ECO:0000313" key="3">
    <source>
        <dbReference type="Proteomes" id="UP001187343"/>
    </source>
</evidence>
<evidence type="ECO:0000313" key="2">
    <source>
        <dbReference type="EMBL" id="KAK2892372.1"/>
    </source>
</evidence>
<keyword evidence="3" id="KW-1185">Reference proteome</keyword>
<dbReference type="InterPro" id="IPR024152">
    <property type="entry name" value="Inh_kappa-B_kinase-int"/>
</dbReference>
<proteinExistence type="predicted"/>
<dbReference type="EMBL" id="JAUYZG010000012">
    <property type="protein sequence ID" value="KAK2892372.1"/>
    <property type="molecule type" value="Genomic_DNA"/>
</dbReference>
<name>A0AA88PY97_9TELE</name>
<dbReference type="AlphaFoldDB" id="A0AA88PY97"/>
<dbReference type="PANTHER" id="PTHR21734:SF11">
    <property type="entry name" value="INHIBITOR OF NUCLEAR FACTOR KAPPA-B KINASE-INTERACTING PROTEIN"/>
    <property type="match status" value="1"/>
</dbReference>
<organism evidence="2 3">
    <name type="scientific">Cirrhinus molitorella</name>
    <name type="common">mud carp</name>
    <dbReference type="NCBI Taxonomy" id="172907"/>
    <lineage>
        <taxon>Eukaryota</taxon>
        <taxon>Metazoa</taxon>
        <taxon>Chordata</taxon>
        <taxon>Craniata</taxon>
        <taxon>Vertebrata</taxon>
        <taxon>Euteleostomi</taxon>
        <taxon>Actinopterygii</taxon>
        <taxon>Neopterygii</taxon>
        <taxon>Teleostei</taxon>
        <taxon>Ostariophysi</taxon>
        <taxon>Cypriniformes</taxon>
        <taxon>Cyprinidae</taxon>
        <taxon>Labeoninae</taxon>
        <taxon>Labeonini</taxon>
        <taxon>Cirrhinus</taxon>
    </lineage>
</organism>
<dbReference type="Proteomes" id="UP001187343">
    <property type="component" value="Unassembled WGS sequence"/>
</dbReference>
<feature type="region of interest" description="Disordered" evidence="1">
    <location>
        <begin position="244"/>
        <end position="268"/>
    </location>
</feature>
<feature type="compositionally biased region" description="Basic and acidic residues" evidence="1">
    <location>
        <begin position="18"/>
        <end position="37"/>
    </location>
</feature>
<sequence>MQDSGVKQRQKSQNKQQNGEKRRTEDEEKEKKKKESVIRAASSRFSPDVKLSVSLMCLSVSVIMTWLHVQQNAKLAEMTEKYEYLYEKSRSVQELEEKMAEVSQKLQASSSPSSELKHTITSIHNTSDALQAEQEASSLRIHTLKEHMQSVAEVWQSRQAAVSVELDELKTRSRAAHAHATEHINDAEALLHELNERLQEVQDGTRRNARVLDRTEEEDAGWVRGQLDWNERRVSRLEEQLQRQSAQGQELRQRLESSAPHTQRWQDTHLPDAEEAVRSMLKVRAQVSATHRRLEELQLQVRSAEERMKRARDARPAGRGDSGLMRKNESNGALTGE</sequence>
<feature type="region of interest" description="Disordered" evidence="1">
    <location>
        <begin position="305"/>
        <end position="337"/>
    </location>
</feature>
<gene>
    <name evidence="2" type="ORF">Q8A67_012360</name>
</gene>
<feature type="compositionally biased region" description="Basic and acidic residues" evidence="1">
    <location>
        <begin position="305"/>
        <end position="329"/>
    </location>
</feature>
<evidence type="ECO:0000256" key="1">
    <source>
        <dbReference type="SAM" id="MobiDB-lite"/>
    </source>
</evidence>
<dbReference type="PANTHER" id="PTHR21734">
    <property type="entry name" value="INHIBITOR OF NUCLEAR FACTOR KAPPA-B KINASE-INTERACTING PROTEIN"/>
    <property type="match status" value="1"/>
</dbReference>
<reference evidence="2" key="1">
    <citation type="submission" date="2023-08" db="EMBL/GenBank/DDBJ databases">
        <title>Chromosome-level Genome Assembly of mud carp (Cirrhinus molitorella).</title>
        <authorList>
            <person name="Liu H."/>
        </authorList>
    </citation>
    <scope>NUCLEOTIDE SEQUENCE</scope>
    <source>
        <strain evidence="2">Prfri</strain>
        <tissue evidence="2">Muscle</tissue>
    </source>
</reference>